<feature type="domain" description="Glycosyltransferase RgtA/B/C/D-like" evidence="9">
    <location>
        <begin position="49"/>
        <end position="204"/>
    </location>
</feature>
<feature type="transmembrane region" description="Helical" evidence="8">
    <location>
        <begin position="7"/>
        <end position="27"/>
    </location>
</feature>
<dbReference type="EMBL" id="JACOFV010000028">
    <property type="protein sequence ID" value="MBC3864292.1"/>
    <property type="molecule type" value="Genomic_DNA"/>
</dbReference>
<dbReference type="GO" id="GO:0005886">
    <property type="term" value="C:plasma membrane"/>
    <property type="evidence" value="ECO:0007669"/>
    <property type="project" value="UniProtKB-SubCell"/>
</dbReference>
<keyword evidence="7 8" id="KW-0472">Membrane</keyword>
<evidence type="ECO:0000313" key="10">
    <source>
        <dbReference type="EMBL" id="MBC3864292.1"/>
    </source>
</evidence>
<dbReference type="Proteomes" id="UP000634011">
    <property type="component" value="Unassembled WGS sequence"/>
</dbReference>
<name>A0A923HGW0_9BURK</name>
<accession>A0A923HGW0</accession>
<evidence type="ECO:0000256" key="2">
    <source>
        <dbReference type="ARBA" id="ARBA00022475"/>
    </source>
</evidence>
<evidence type="ECO:0000256" key="7">
    <source>
        <dbReference type="ARBA" id="ARBA00023136"/>
    </source>
</evidence>
<feature type="transmembrane region" description="Helical" evidence="8">
    <location>
        <begin position="143"/>
        <end position="172"/>
    </location>
</feature>
<feature type="transmembrane region" description="Helical" evidence="8">
    <location>
        <begin position="318"/>
        <end position="337"/>
    </location>
</feature>
<keyword evidence="5 8" id="KW-0812">Transmembrane</keyword>
<keyword evidence="3" id="KW-0328">Glycosyltransferase</keyword>
<feature type="transmembrane region" description="Helical" evidence="8">
    <location>
        <begin position="224"/>
        <end position="249"/>
    </location>
</feature>
<protein>
    <submittedName>
        <fullName evidence="10">Glycosyltransferase family 39 protein</fullName>
    </submittedName>
</protein>
<dbReference type="Pfam" id="PF13231">
    <property type="entry name" value="PMT_2"/>
    <property type="match status" value="1"/>
</dbReference>
<proteinExistence type="predicted"/>
<keyword evidence="4" id="KW-0808">Transferase</keyword>
<evidence type="ECO:0000313" key="11">
    <source>
        <dbReference type="Proteomes" id="UP000634011"/>
    </source>
</evidence>
<dbReference type="GO" id="GO:0009103">
    <property type="term" value="P:lipopolysaccharide biosynthetic process"/>
    <property type="evidence" value="ECO:0007669"/>
    <property type="project" value="UniProtKB-ARBA"/>
</dbReference>
<keyword evidence="11" id="KW-1185">Reference proteome</keyword>
<evidence type="ECO:0000256" key="6">
    <source>
        <dbReference type="ARBA" id="ARBA00022989"/>
    </source>
</evidence>
<evidence type="ECO:0000256" key="4">
    <source>
        <dbReference type="ARBA" id="ARBA00022679"/>
    </source>
</evidence>
<organism evidence="10 11">
    <name type="scientific">Undibacterium jejuense</name>
    <dbReference type="NCBI Taxonomy" id="1344949"/>
    <lineage>
        <taxon>Bacteria</taxon>
        <taxon>Pseudomonadati</taxon>
        <taxon>Pseudomonadota</taxon>
        <taxon>Betaproteobacteria</taxon>
        <taxon>Burkholderiales</taxon>
        <taxon>Oxalobacteraceae</taxon>
        <taxon>Undibacterium</taxon>
    </lineage>
</organism>
<evidence type="ECO:0000256" key="1">
    <source>
        <dbReference type="ARBA" id="ARBA00004651"/>
    </source>
</evidence>
<feature type="transmembrane region" description="Helical" evidence="8">
    <location>
        <begin position="111"/>
        <end position="137"/>
    </location>
</feature>
<dbReference type="PANTHER" id="PTHR33908:SF11">
    <property type="entry name" value="MEMBRANE PROTEIN"/>
    <property type="match status" value="1"/>
</dbReference>
<dbReference type="InterPro" id="IPR038731">
    <property type="entry name" value="RgtA/B/C-like"/>
</dbReference>
<evidence type="ECO:0000259" key="9">
    <source>
        <dbReference type="Pfam" id="PF13231"/>
    </source>
</evidence>
<dbReference type="InterPro" id="IPR050297">
    <property type="entry name" value="LipidA_mod_glycosyltrf_83"/>
</dbReference>
<feature type="transmembrane region" description="Helical" evidence="8">
    <location>
        <begin position="184"/>
        <end position="204"/>
    </location>
</feature>
<reference evidence="10" key="1">
    <citation type="submission" date="2020-08" db="EMBL/GenBank/DDBJ databases">
        <title>Novel species isolated from subtropical streams in China.</title>
        <authorList>
            <person name="Lu H."/>
        </authorList>
    </citation>
    <scope>NUCLEOTIDE SEQUENCE</scope>
    <source>
        <strain evidence="10">KACC 12607</strain>
    </source>
</reference>
<dbReference type="PANTHER" id="PTHR33908">
    <property type="entry name" value="MANNOSYLTRANSFERASE YKCB-RELATED"/>
    <property type="match status" value="1"/>
</dbReference>
<comment type="subcellular location">
    <subcellularLocation>
        <location evidence="1">Cell membrane</location>
        <topology evidence="1">Multi-pass membrane protein</topology>
    </subcellularLocation>
</comment>
<feature type="transmembrane region" description="Helical" evidence="8">
    <location>
        <begin position="269"/>
        <end position="287"/>
    </location>
</feature>
<evidence type="ECO:0000256" key="5">
    <source>
        <dbReference type="ARBA" id="ARBA00022692"/>
    </source>
</evidence>
<feature type="transmembrane region" description="Helical" evidence="8">
    <location>
        <begin position="69"/>
        <end position="90"/>
    </location>
</feature>
<evidence type="ECO:0000256" key="3">
    <source>
        <dbReference type="ARBA" id="ARBA00022676"/>
    </source>
</evidence>
<keyword evidence="6 8" id="KW-1133">Transmembrane helix</keyword>
<sequence>MQKKIHWHVFAFLLAVLLFRCWFSYVLPLTGDEAYFVLWGEHPAGGYYDHPPMIGWWLSGLLQMSRAEWLLRLPSVLLPFVLAATVWQLLKTYSVERARIGAMLVILQPTNIWNVLITTDTPVVFFSVLSTYAYLMAWRRQNYGWYALSGLLLGAALLSKYFSLFTACAILAHVCFSRHDQQRWRALFMIAFCAMPAAIYHLLWNSQNGWVNFLFNLQNRNEDATFSLQTTLLYLLSITYLLTPFFIFYVWQQRNSINRVLSQVTEMSAIVWLNGIPLLLLGILSLFKTIGLHWLLSFMPMLVIPFVLALPALSLKRILNYCCAFAAVHLLTIFAIANMPMELWHKSHLYDGIVLTVKTNELLAKIAPYAGGYQLATDSYSSAATLAFHAQRPVAVYGEGSYHARQDDFLTDWHQLNGKNIVIVFKSRPQLLSYEHDFTSTQLRIIDSHGVRFYLLLGQNFQYLNYRDRVLSRIRVRYYQAPIWLPSGAHTPIDIYF</sequence>
<evidence type="ECO:0000256" key="8">
    <source>
        <dbReference type="SAM" id="Phobius"/>
    </source>
</evidence>
<gene>
    <name evidence="10" type="ORF">H8K32_19505</name>
</gene>
<feature type="transmembrane region" description="Helical" evidence="8">
    <location>
        <begin position="293"/>
        <end position="311"/>
    </location>
</feature>
<comment type="caution">
    <text evidence="10">The sequence shown here is derived from an EMBL/GenBank/DDBJ whole genome shotgun (WGS) entry which is preliminary data.</text>
</comment>
<keyword evidence="2" id="KW-1003">Cell membrane</keyword>
<dbReference type="GO" id="GO:0016763">
    <property type="term" value="F:pentosyltransferase activity"/>
    <property type="evidence" value="ECO:0007669"/>
    <property type="project" value="TreeGrafter"/>
</dbReference>
<dbReference type="AlphaFoldDB" id="A0A923HGW0"/>